<keyword evidence="2" id="KW-1185">Reference proteome</keyword>
<dbReference type="AlphaFoldDB" id="A0A366LQU3"/>
<name>A0A366LQU3_9ACTN</name>
<accession>A0A366LQU3</accession>
<gene>
    <name evidence="1" type="ORF">DP939_34935</name>
</gene>
<protein>
    <submittedName>
        <fullName evidence="1">Uncharacterized protein</fullName>
    </submittedName>
</protein>
<organism evidence="1 2">
    <name type="scientific">Spongiactinospora rosea</name>
    <dbReference type="NCBI Taxonomy" id="2248750"/>
    <lineage>
        <taxon>Bacteria</taxon>
        <taxon>Bacillati</taxon>
        <taxon>Actinomycetota</taxon>
        <taxon>Actinomycetes</taxon>
        <taxon>Streptosporangiales</taxon>
        <taxon>Streptosporangiaceae</taxon>
        <taxon>Spongiactinospora</taxon>
    </lineage>
</organism>
<proteinExistence type="predicted"/>
<evidence type="ECO:0000313" key="1">
    <source>
        <dbReference type="EMBL" id="RBQ15572.1"/>
    </source>
</evidence>
<sequence length="91" mass="10033">MNVTAPSEAQQQYLHLTRLAWGLRMLGADVVLDLAPTAEPVVAVRRAAGDRLRVTAMIRSGRWMYVWGRGRTQCAGVGEDDAARVIRKAAR</sequence>
<dbReference type="EMBL" id="QMEY01000022">
    <property type="protein sequence ID" value="RBQ15572.1"/>
    <property type="molecule type" value="Genomic_DNA"/>
</dbReference>
<dbReference type="Proteomes" id="UP000253303">
    <property type="component" value="Unassembled WGS sequence"/>
</dbReference>
<comment type="caution">
    <text evidence="1">The sequence shown here is derived from an EMBL/GenBank/DDBJ whole genome shotgun (WGS) entry which is preliminary data.</text>
</comment>
<reference evidence="1 2" key="1">
    <citation type="submission" date="2018-06" db="EMBL/GenBank/DDBJ databases">
        <title>Sphaerisporangium craniellae sp. nov., isolated from a marine sponge in the South China Sea.</title>
        <authorList>
            <person name="Li L."/>
        </authorList>
    </citation>
    <scope>NUCLEOTIDE SEQUENCE [LARGE SCALE GENOMIC DNA]</scope>
    <source>
        <strain evidence="1 2">LHW63015</strain>
    </source>
</reference>
<evidence type="ECO:0000313" key="2">
    <source>
        <dbReference type="Proteomes" id="UP000253303"/>
    </source>
</evidence>